<feature type="region of interest" description="Disordered" evidence="5">
    <location>
        <begin position="151"/>
        <end position="182"/>
    </location>
</feature>
<accession>A0A1Z5JHH2</accession>
<dbReference type="EMBL" id="BDSP01000067">
    <property type="protein sequence ID" value="GAX13455.1"/>
    <property type="molecule type" value="Genomic_DNA"/>
</dbReference>
<organism evidence="7 8">
    <name type="scientific">Fistulifera solaris</name>
    <name type="common">Oleaginous diatom</name>
    <dbReference type="NCBI Taxonomy" id="1519565"/>
    <lineage>
        <taxon>Eukaryota</taxon>
        <taxon>Sar</taxon>
        <taxon>Stramenopiles</taxon>
        <taxon>Ochrophyta</taxon>
        <taxon>Bacillariophyta</taxon>
        <taxon>Bacillariophyceae</taxon>
        <taxon>Bacillariophycidae</taxon>
        <taxon>Naviculales</taxon>
        <taxon>Naviculaceae</taxon>
        <taxon>Fistulifera</taxon>
    </lineage>
</organism>
<dbReference type="AlphaFoldDB" id="A0A1Z5JHH2"/>
<evidence type="ECO:0000256" key="5">
    <source>
        <dbReference type="SAM" id="MobiDB-lite"/>
    </source>
</evidence>
<dbReference type="Proteomes" id="UP000198406">
    <property type="component" value="Unassembled WGS sequence"/>
</dbReference>
<dbReference type="FunFam" id="3.30.70.3190:FF:000001">
    <property type="entry name" value="tRNA pseudouridine synthase Pus10"/>
    <property type="match status" value="1"/>
</dbReference>
<dbReference type="GO" id="GO:0160148">
    <property type="term" value="F:tRNA pseudouridine(55) synthase activity"/>
    <property type="evidence" value="ECO:0007669"/>
    <property type="project" value="UniProtKB-EC"/>
</dbReference>
<dbReference type="EC" id="5.4.99.25" evidence="2"/>
<dbReference type="SUPFAM" id="SSF55120">
    <property type="entry name" value="Pseudouridine synthase"/>
    <property type="match status" value="1"/>
</dbReference>
<dbReference type="InParanoid" id="A0A1Z5JHH2"/>
<sequence>MGSEHEYPLCVTCQTALSIHPTTDTATTQTCFVCLGVFQKETFAKRLKDAIRTMVEPYRQFVKFSSDNNTINLPGDLIYRLARCGNRKACADYTQRLKQYGKDTLHECLKRIELDYATSEILDSFPSCVKDEQQGHLSVAVVVLPTVKRPSLDTSHQNKSRKKRKRRTYEEVSQGGDPRENLEQRIEQQGKVVWSINSSTQPVEGAWDPPKDEALTDVEIHVAVWRRPFYVKSCYTKTRRDVSQTPFVVVDAGVTRKRGVTSVEEQIVPILTQHVGGISTSNNNEDSNLVYGKCKFHASGREDMDVKMLLPSEPNSDITGRPFVCEVTDALEMPLPTVTLPKIVRGINDGDESPSHRSYGTNPLGVGIAPELAFCPSSSYKNLQTETEDKVKYYGCYCWSAKPVTQEILNKFTALFPLKIQQATPIRVLHRRSNIKRTRYVLSYQATVIDEHHFQLQISTTAGTYVKEFVHSDLGRTIPSMASLLGCHTDLLELDCEGIQMSPHVVADSLEQS</sequence>
<reference evidence="7 8" key="1">
    <citation type="journal article" date="2015" name="Plant Cell">
        <title>Oil accumulation by the oleaginous diatom Fistulifera solaris as revealed by the genome and transcriptome.</title>
        <authorList>
            <person name="Tanaka T."/>
            <person name="Maeda Y."/>
            <person name="Veluchamy A."/>
            <person name="Tanaka M."/>
            <person name="Abida H."/>
            <person name="Marechal E."/>
            <person name="Bowler C."/>
            <person name="Muto M."/>
            <person name="Sunaga Y."/>
            <person name="Tanaka M."/>
            <person name="Yoshino T."/>
            <person name="Taniguchi T."/>
            <person name="Fukuda Y."/>
            <person name="Nemoto M."/>
            <person name="Matsumoto M."/>
            <person name="Wong P.S."/>
            <person name="Aburatani S."/>
            <person name="Fujibuchi W."/>
        </authorList>
    </citation>
    <scope>NUCLEOTIDE SEQUENCE [LARGE SCALE GENOMIC DNA]</scope>
    <source>
        <strain evidence="7 8">JPCC DA0580</strain>
    </source>
</reference>
<dbReference type="Gene3D" id="3.30.70.2510">
    <property type="match status" value="1"/>
</dbReference>
<keyword evidence="8" id="KW-1185">Reference proteome</keyword>
<evidence type="ECO:0000313" key="7">
    <source>
        <dbReference type="EMBL" id="GAX13455.1"/>
    </source>
</evidence>
<feature type="compositionally biased region" description="Basic residues" evidence="5">
    <location>
        <begin position="158"/>
        <end position="167"/>
    </location>
</feature>
<evidence type="ECO:0000256" key="1">
    <source>
        <dbReference type="ARBA" id="ARBA00009652"/>
    </source>
</evidence>
<evidence type="ECO:0000256" key="2">
    <source>
        <dbReference type="ARBA" id="ARBA00012787"/>
    </source>
</evidence>
<evidence type="ECO:0000256" key="3">
    <source>
        <dbReference type="ARBA" id="ARBA00022694"/>
    </source>
</evidence>
<dbReference type="InterPro" id="IPR048741">
    <property type="entry name" value="Pus10-like_C"/>
</dbReference>
<feature type="domain" description="Pus10-like C-terminal" evidence="6">
    <location>
        <begin position="230"/>
        <end position="499"/>
    </location>
</feature>
<evidence type="ECO:0000259" key="6">
    <source>
        <dbReference type="Pfam" id="PF21238"/>
    </source>
</evidence>
<comment type="similarity">
    <text evidence="1">Belongs to the pseudouridine synthase Pus10 family.</text>
</comment>
<dbReference type="PANTHER" id="PTHR21568:SF0">
    <property type="entry name" value="TRNA PSEUDOURIDINE SYNTHASE PUS10"/>
    <property type="match status" value="1"/>
</dbReference>
<dbReference type="Gene3D" id="3.30.70.3190">
    <property type="match status" value="1"/>
</dbReference>
<name>A0A1Z5JHH2_FISSO</name>
<dbReference type="InterPro" id="IPR020103">
    <property type="entry name" value="PsdUridine_synth_cat_dom_sf"/>
</dbReference>
<dbReference type="GO" id="GO:0003723">
    <property type="term" value="F:RNA binding"/>
    <property type="evidence" value="ECO:0007669"/>
    <property type="project" value="InterPro"/>
</dbReference>
<protein>
    <recommendedName>
        <fullName evidence="2">tRNA pseudouridine(55) synthase</fullName>
        <ecNumber evidence="2">5.4.99.25</ecNumber>
    </recommendedName>
</protein>
<proteinExistence type="inferred from homology"/>
<dbReference type="GO" id="GO:0031119">
    <property type="term" value="P:tRNA pseudouridine synthesis"/>
    <property type="evidence" value="ECO:0007669"/>
    <property type="project" value="TreeGrafter"/>
</dbReference>
<dbReference type="OrthoDB" id="271937at2759"/>
<gene>
    <name evidence="7" type="ORF">FisN_36Lh005</name>
</gene>
<keyword evidence="3" id="KW-0819">tRNA processing</keyword>
<dbReference type="InterPro" id="IPR039894">
    <property type="entry name" value="Pus10-like"/>
</dbReference>
<comment type="caution">
    <text evidence="7">The sequence shown here is derived from an EMBL/GenBank/DDBJ whole genome shotgun (WGS) entry which is preliminary data.</text>
</comment>
<dbReference type="Pfam" id="PF21238">
    <property type="entry name" value="Pus10_C"/>
    <property type="match status" value="1"/>
</dbReference>
<evidence type="ECO:0000313" key="8">
    <source>
        <dbReference type="Proteomes" id="UP000198406"/>
    </source>
</evidence>
<dbReference type="PANTHER" id="PTHR21568">
    <property type="entry name" value="TRNA PSEUDOURIDINE SYNTHASE PUS10"/>
    <property type="match status" value="1"/>
</dbReference>
<keyword evidence="4" id="KW-0413">Isomerase</keyword>
<evidence type="ECO:0000256" key="4">
    <source>
        <dbReference type="ARBA" id="ARBA00023235"/>
    </source>
</evidence>